<protein>
    <submittedName>
        <fullName evidence="1">(northern house mosquito) hypothetical protein</fullName>
    </submittedName>
</protein>
<name>A0A8D8ERW0_CULPI</name>
<sequence length="100" mass="11434">MHLDTLQLRRDLARALTASDVLTDRIDCPSLREKINVTTPARQLRHTPIVQIPFRRINYSANGAVVGLKRAFNKVSTVFDVSLSRDVLKSKFLSVLRRLY</sequence>
<dbReference type="EMBL" id="HBUE01001828">
    <property type="protein sequence ID" value="CAG6443938.1"/>
    <property type="molecule type" value="Transcribed_RNA"/>
</dbReference>
<dbReference type="AlphaFoldDB" id="A0A8D8ERW0"/>
<organism evidence="1">
    <name type="scientific">Culex pipiens</name>
    <name type="common">House mosquito</name>
    <dbReference type="NCBI Taxonomy" id="7175"/>
    <lineage>
        <taxon>Eukaryota</taxon>
        <taxon>Metazoa</taxon>
        <taxon>Ecdysozoa</taxon>
        <taxon>Arthropoda</taxon>
        <taxon>Hexapoda</taxon>
        <taxon>Insecta</taxon>
        <taxon>Pterygota</taxon>
        <taxon>Neoptera</taxon>
        <taxon>Endopterygota</taxon>
        <taxon>Diptera</taxon>
        <taxon>Nematocera</taxon>
        <taxon>Culicoidea</taxon>
        <taxon>Culicidae</taxon>
        <taxon>Culicinae</taxon>
        <taxon>Culicini</taxon>
        <taxon>Culex</taxon>
        <taxon>Culex</taxon>
    </lineage>
</organism>
<evidence type="ECO:0000313" key="1">
    <source>
        <dbReference type="EMBL" id="CAG6443938.1"/>
    </source>
</evidence>
<reference evidence="1" key="1">
    <citation type="submission" date="2021-05" db="EMBL/GenBank/DDBJ databases">
        <authorList>
            <person name="Alioto T."/>
            <person name="Alioto T."/>
            <person name="Gomez Garrido J."/>
        </authorList>
    </citation>
    <scope>NUCLEOTIDE SEQUENCE</scope>
</reference>
<proteinExistence type="predicted"/>
<accession>A0A8D8ERW0</accession>